<keyword evidence="3" id="KW-0999">Mitochondrion inner membrane</keyword>
<dbReference type="EMBL" id="JBBBZM010000008">
    <property type="protein sequence ID" value="KAL0639839.1"/>
    <property type="molecule type" value="Genomic_DNA"/>
</dbReference>
<dbReference type="Gene3D" id="4.10.91.10">
    <property type="entry name" value="Cytochrome c oxidase, subunit VIIa"/>
    <property type="match status" value="1"/>
</dbReference>
<name>A0ABR3GV97_9PEZI</name>
<feature type="transmembrane region" description="Helical" evidence="6">
    <location>
        <begin position="35"/>
        <end position="56"/>
    </location>
</feature>
<gene>
    <name evidence="7" type="ORF">Q9L58_001155</name>
</gene>
<evidence type="ECO:0000256" key="2">
    <source>
        <dbReference type="ARBA" id="ARBA00009331"/>
    </source>
</evidence>
<comment type="similarity">
    <text evidence="2">Belongs to the cytochrome c oxidase VIIa family.</text>
</comment>
<sequence>MPSILNRVNRVTQYQRHYQKNDGLRLWLKGPKSKLLLTPYFFCLGVGFSGSVYGMFRLLAGKKSFF</sequence>
<accession>A0ABR3GV97</accession>
<dbReference type="Pfam" id="PF02238">
    <property type="entry name" value="COX7a"/>
    <property type="match status" value="1"/>
</dbReference>
<keyword evidence="8" id="KW-1185">Reference proteome</keyword>
<protein>
    <recommendedName>
        <fullName evidence="9">Cytochrome c oxidase subunit VIIc</fullName>
    </recommendedName>
</protein>
<dbReference type="SUPFAM" id="SSF81419">
    <property type="entry name" value="Mitochondrial cytochrome c oxidase subunit VIIa"/>
    <property type="match status" value="1"/>
</dbReference>
<evidence type="ECO:0000256" key="1">
    <source>
        <dbReference type="ARBA" id="ARBA00004273"/>
    </source>
</evidence>
<evidence type="ECO:0008006" key="9">
    <source>
        <dbReference type="Google" id="ProtNLM"/>
    </source>
</evidence>
<keyword evidence="6" id="KW-1133">Transmembrane helix</keyword>
<keyword evidence="6" id="KW-0812">Transmembrane</keyword>
<keyword evidence="4" id="KW-0496">Mitochondrion</keyword>
<evidence type="ECO:0000256" key="5">
    <source>
        <dbReference type="ARBA" id="ARBA00023136"/>
    </source>
</evidence>
<dbReference type="InterPro" id="IPR036539">
    <property type="entry name" value="Cyt_c_oxidase_su7a_sf"/>
</dbReference>
<dbReference type="InterPro" id="IPR039297">
    <property type="entry name" value="COX7a"/>
</dbReference>
<proteinExistence type="inferred from homology"/>
<evidence type="ECO:0000256" key="6">
    <source>
        <dbReference type="SAM" id="Phobius"/>
    </source>
</evidence>
<reference evidence="7 8" key="1">
    <citation type="submission" date="2024-02" db="EMBL/GenBank/DDBJ databases">
        <title>Discinaceae phylogenomics.</title>
        <authorList>
            <person name="Dirks A.C."/>
            <person name="James T.Y."/>
        </authorList>
    </citation>
    <scope>NUCLEOTIDE SEQUENCE [LARGE SCALE GENOMIC DNA]</scope>
    <source>
        <strain evidence="7 8">ACD0624</strain>
    </source>
</reference>
<comment type="caution">
    <text evidence="7">The sequence shown here is derived from an EMBL/GenBank/DDBJ whole genome shotgun (WGS) entry which is preliminary data.</text>
</comment>
<evidence type="ECO:0000256" key="3">
    <source>
        <dbReference type="ARBA" id="ARBA00022792"/>
    </source>
</evidence>
<comment type="subcellular location">
    <subcellularLocation>
        <location evidence="1">Mitochondrion inner membrane</location>
    </subcellularLocation>
</comment>
<evidence type="ECO:0000313" key="8">
    <source>
        <dbReference type="Proteomes" id="UP001447188"/>
    </source>
</evidence>
<evidence type="ECO:0000313" key="7">
    <source>
        <dbReference type="EMBL" id="KAL0639839.1"/>
    </source>
</evidence>
<keyword evidence="5 6" id="KW-0472">Membrane</keyword>
<dbReference type="Proteomes" id="UP001447188">
    <property type="component" value="Unassembled WGS sequence"/>
</dbReference>
<evidence type="ECO:0000256" key="4">
    <source>
        <dbReference type="ARBA" id="ARBA00023128"/>
    </source>
</evidence>
<organism evidence="7 8">
    <name type="scientific">Discina gigas</name>
    <dbReference type="NCBI Taxonomy" id="1032678"/>
    <lineage>
        <taxon>Eukaryota</taxon>
        <taxon>Fungi</taxon>
        <taxon>Dikarya</taxon>
        <taxon>Ascomycota</taxon>
        <taxon>Pezizomycotina</taxon>
        <taxon>Pezizomycetes</taxon>
        <taxon>Pezizales</taxon>
        <taxon>Discinaceae</taxon>
        <taxon>Discina</taxon>
    </lineage>
</organism>